<protein>
    <submittedName>
        <fullName evidence="4">Doublecortin domain-containing protein 2B</fullName>
    </submittedName>
</protein>
<dbReference type="InterPro" id="IPR036572">
    <property type="entry name" value="Doublecortin_dom_sf"/>
</dbReference>
<name>A0A151MMU7_ALLMI</name>
<feature type="region of interest" description="Disordered" evidence="2">
    <location>
        <begin position="247"/>
        <end position="411"/>
    </location>
</feature>
<dbReference type="FunFam" id="3.10.20.230:FF:000004">
    <property type="entry name" value="Doublecortin domain containing 2"/>
    <property type="match status" value="1"/>
</dbReference>
<gene>
    <name evidence="4" type="primary">DCDC2B</name>
    <name evidence="4" type="ORF">Y1Q_0023645</name>
</gene>
<dbReference type="OrthoDB" id="1738954at2759"/>
<dbReference type="KEGG" id="amj:102566174"/>
<dbReference type="InterPro" id="IPR003533">
    <property type="entry name" value="Doublecortin_dom"/>
</dbReference>
<dbReference type="PROSITE" id="PS50309">
    <property type="entry name" value="DC"/>
    <property type="match status" value="2"/>
</dbReference>
<dbReference type="eggNOG" id="KOG3757">
    <property type="taxonomic scope" value="Eukaryota"/>
</dbReference>
<dbReference type="Pfam" id="PF03607">
    <property type="entry name" value="DCX"/>
    <property type="match status" value="2"/>
</dbReference>
<proteinExistence type="predicted"/>
<dbReference type="GO" id="GO:0035556">
    <property type="term" value="P:intracellular signal transduction"/>
    <property type="evidence" value="ECO:0007669"/>
    <property type="project" value="InterPro"/>
</dbReference>
<dbReference type="PANTHER" id="PTHR23004">
    <property type="entry name" value="DOUBLECORTIN DOMAIN CONTAINING 2"/>
    <property type="match status" value="1"/>
</dbReference>
<dbReference type="EMBL" id="AKHW03005669">
    <property type="protein sequence ID" value="KYO25844.1"/>
    <property type="molecule type" value="Genomic_DNA"/>
</dbReference>
<dbReference type="GO" id="GO:0005815">
    <property type="term" value="C:microtubule organizing center"/>
    <property type="evidence" value="ECO:0007669"/>
    <property type="project" value="TreeGrafter"/>
</dbReference>
<dbReference type="AlphaFoldDB" id="A0A151MMU7"/>
<feature type="domain" description="Doublecortin" evidence="3">
    <location>
        <begin position="13"/>
        <end position="95"/>
    </location>
</feature>
<evidence type="ECO:0000256" key="1">
    <source>
        <dbReference type="ARBA" id="ARBA00022737"/>
    </source>
</evidence>
<accession>A0A151MMU7</accession>
<feature type="domain" description="Doublecortin" evidence="3">
    <location>
        <begin position="135"/>
        <end position="217"/>
    </location>
</feature>
<evidence type="ECO:0000313" key="4">
    <source>
        <dbReference type="EMBL" id="KYO25844.1"/>
    </source>
</evidence>
<dbReference type="GeneID" id="102566174"/>
<evidence type="ECO:0000259" key="3">
    <source>
        <dbReference type="PROSITE" id="PS50309"/>
    </source>
</evidence>
<dbReference type="SMART" id="SM00537">
    <property type="entry name" value="DCX"/>
    <property type="match status" value="2"/>
</dbReference>
<organism evidence="4 5">
    <name type="scientific">Alligator mississippiensis</name>
    <name type="common">American alligator</name>
    <dbReference type="NCBI Taxonomy" id="8496"/>
    <lineage>
        <taxon>Eukaryota</taxon>
        <taxon>Metazoa</taxon>
        <taxon>Chordata</taxon>
        <taxon>Craniata</taxon>
        <taxon>Vertebrata</taxon>
        <taxon>Euteleostomi</taxon>
        <taxon>Archelosauria</taxon>
        <taxon>Archosauria</taxon>
        <taxon>Crocodylia</taxon>
        <taxon>Alligatoridae</taxon>
        <taxon>Alligatorinae</taxon>
        <taxon>Alligator</taxon>
    </lineage>
</organism>
<reference evidence="4 5" key="1">
    <citation type="journal article" date="2012" name="Genome Biol.">
        <title>Sequencing three crocodilian genomes to illuminate the evolution of archosaurs and amniotes.</title>
        <authorList>
            <person name="St John J.A."/>
            <person name="Braun E.L."/>
            <person name="Isberg S.R."/>
            <person name="Miles L.G."/>
            <person name="Chong A.Y."/>
            <person name="Gongora J."/>
            <person name="Dalzell P."/>
            <person name="Moran C."/>
            <person name="Bed'hom B."/>
            <person name="Abzhanov A."/>
            <person name="Burgess S.C."/>
            <person name="Cooksey A.M."/>
            <person name="Castoe T.A."/>
            <person name="Crawford N.G."/>
            <person name="Densmore L.D."/>
            <person name="Drew J.C."/>
            <person name="Edwards S.V."/>
            <person name="Faircloth B.C."/>
            <person name="Fujita M.K."/>
            <person name="Greenwold M.J."/>
            <person name="Hoffmann F.G."/>
            <person name="Howard J.M."/>
            <person name="Iguchi T."/>
            <person name="Janes D.E."/>
            <person name="Khan S.Y."/>
            <person name="Kohno S."/>
            <person name="de Koning A.J."/>
            <person name="Lance S.L."/>
            <person name="McCarthy F.M."/>
            <person name="McCormack J.E."/>
            <person name="Merchant M.E."/>
            <person name="Peterson D.G."/>
            <person name="Pollock D.D."/>
            <person name="Pourmand N."/>
            <person name="Raney B.J."/>
            <person name="Roessler K.A."/>
            <person name="Sanford J.R."/>
            <person name="Sawyer R.H."/>
            <person name="Schmidt C.J."/>
            <person name="Triplett E.W."/>
            <person name="Tuberville T.D."/>
            <person name="Venegas-Anaya M."/>
            <person name="Howard J.T."/>
            <person name="Jarvis E.D."/>
            <person name="Guillette L.J.Jr."/>
            <person name="Glenn T.C."/>
            <person name="Green R.E."/>
            <person name="Ray D.A."/>
        </authorList>
    </citation>
    <scope>NUCLEOTIDE SEQUENCE [LARGE SCALE GENOMIC DNA]</scope>
    <source>
        <strain evidence="4">KSC_2009_1</strain>
    </source>
</reference>
<dbReference type="STRING" id="8496.A0A151MMU7"/>
<dbReference type="SUPFAM" id="SSF89837">
    <property type="entry name" value="Doublecortin (DC)"/>
    <property type="match status" value="2"/>
</dbReference>
<keyword evidence="1" id="KW-0677">Repeat</keyword>
<evidence type="ECO:0000256" key="2">
    <source>
        <dbReference type="SAM" id="MobiDB-lite"/>
    </source>
</evidence>
<dbReference type="FunFam" id="3.10.20.230:FF:000011">
    <property type="entry name" value="Doublecortin domain containing 2B"/>
    <property type="match status" value="1"/>
</dbReference>
<keyword evidence="5" id="KW-1185">Reference proteome</keyword>
<dbReference type="Gene3D" id="3.10.20.230">
    <property type="entry name" value="Doublecortin domain"/>
    <property type="match status" value="2"/>
</dbReference>
<comment type="caution">
    <text evidence="4">The sequence shown here is derived from an EMBL/GenBank/DDBJ whole genome shotgun (WGS) entry which is preliminary data.</text>
</comment>
<dbReference type="CDD" id="cd17150">
    <property type="entry name" value="DCX1_DCDC2B"/>
    <property type="match status" value="1"/>
</dbReference>
<dbReference type="GO" id="GO:0005874">
    <property type="term" value="C:microtubule"/>
    <property type="evidence" value="ECO:0007669"/>
    <property type="project" value="TreeGrafter"/>
</dbReference>
<sequence>MSSTGLALAPPAKNVVVYRNGDPFFQGRKFVVNQRQFLTFEAFLNEVTSTIHAPVAVRNIYTPRQGHRVTDLGELQNGCQYVAAGFERFKRLDYLSRGLKHLSGARKKNGMKVRPVAPQKLTVSARWQKPAHLPCVIHVFRNGDLLSPPFRLLLSKSTLLEWDAVLGLVTEKASLRSGAVRRLCRLDGIAVSSGEELVNGGYYVAVGAEKYKNLPYFELLVPENSAQRVFWSHPNNRRGIHNKGFSKFHATSQDGASDSALLEPPQQLDSRRVQSTGAAEKDETPVPSLMVCRPARRYPHREEESVFHAKPARAGQNKKSHRNTPHWLDQEEGGVYKVKDPRKELRGAREVAEDEHTMVELPVDQSAAETVEEEVLPKNRPTPQTKAGTTRRSQKALTTRNNSSDSEAEAN</sequence>
<feature type="compositionally biased region" description="Basic and acidic residues" evidence="2">
    <location>
        <begin position="337"/>
        <end position="358"/>
    </location>
</feature>
<dbReference type="CDD" id="cd17153">
    <property type="entry name" value="DCX2_DCDC2B"/>
    <property type="match status" value="1"/>
</dbReference>
<dbReference type="CTD" id="149069"/>
<dbReference type="Proteomes" id="UP000050525">
    <property type="component" value="Unassembled WGS sequence"/>
</dbReference>
<feature type="compositionally biased region" description="Polar residues" evidence="2">
    <location>
        <begin position="381"/>
        <end position="405"/>
    </location>
</feature>
<dbReference type="PANTHER" id="PTHR23004:SF10">
    <property type="entry name" value="DOUBLECORTIN DOMAIN-CONTAINING PROTEIN 2B"/>
    <property type="match status" value="1"/>
</dbReference>
<evidence type="ECO:0000313" key="5">
    <source>
        <dbReference type="Proteomes" id="UP000050525"/>
    </source>
</evidence>